<dbReference type="Pfam" id="PF07394">
    <property type="entry name" value="DUF1501"/>
    <property type="match status" value="1"/>
</dbReference>
<evidence type="ECO:0000313" key="2">
    <source>
        <dbReference type="EMBL" id="KAA1258889.1"/>
    </source>
</evidence>
<sequence length="449" mass="48320">MTDQEHSSLCDPQAHFGRRTLLGRTLTGCAMTGRTAGGLMMSSIARSLAMADETGLTDPARPKNVILLWLEGGASQLETFDPHAGTRIGGETNAIQTSVAGLQISDLLPQIAEQMHLCSLVRSVTGKEGDHARAVYNAKTGFRPDPTLRHPSVGSILCHADQRGSDIPRHISILPESSPARGGYLGAAYDAFKIGDPASTVPDITARTDDNRFARRISDLSDVVEKEFRRGRLAKMESMRTLHQSATDSALKMMSSEQLDAFDVSSESKMTRDAFGDTPFGRGCLAASRLIEVGSRCVEVTLSGWDSHVANHSLHRSAAGTLDPALASLLTRLKDRDLLESTLVVCGGEFGRTPKMNAAEGRDHWPHGFSILLAGLGMRRGVVYGSTSPNPKLDPNQPLADIENPVTIEDIHATILTAIGIEPSNEIETPIGRPMKRSEGKPITEILMA</sequence>
<dbReference type="PANTHER" id="PTHR43737">
    <property type="entry name" value="BLL7424 PROTEIN"/>
    <property type="match status" value="1"/>
</dbReference>
<dbReference type="EMBL" id="VRLW01000001">
    <property type="protein sequence ID" value="KAA1258889.1"/>
    <property type="molecule type" value="Genomic_DNA"/>
</dbReference>
<dbReference type="Proteomes" id="UP000322699">
    <property type="component" value="Unassembled WGS sequence"/>
</dbReference>
<reference evidence="2 3" key="1">
    <citation type="submission" date="2019-08" db="EMBL/GenBank/DDBJ databases">
        <title>Deep-cultivation of Planctomycetes and their phenomic and genomic characterization uncovers novel biology.</title>
        <authorList>
            <person name="Wiegand S."/>
            <person name="Jogler M."/>
            <person name="Boedeker C."/>
            <person name="Pinto D."/>
            <person name="Vollmers J."/>
            <person name="Rivas-Marin E."/>
            <person name="Kohn T."/>
            <person name="Peeters S.H."/>
            <person name="Heuer A."/>
            <person name="Rast P."/>
            <person name="Oberbeckmann S."/>
            <person name="Bunk B."/>
            <person name="Jeske O."/>
            <person name="Meyerdierks A."/>
            <person name="Storesund J.E."/>
            <person name="Kallscheuer N."/>
            <person name="Luecker S."/>
            <person name="Lage O.M."/>
            <person name="Pohl T."/>
            <person name="Merkel B.J."/>
            <person name="Hornburger P."/>
            <person name="Mueller R.-W."/>
            <person name="Bruemmer F."/>
            <person name="Labrenz M."/>
            <person name="Spormann A.M."/>
            <person name="Op Den Camp H."/>
            <person name="Overmann J."/>
            <person name="Amann R."/>
            <person name="Jetten M.S.M."/>
            <person name="Mascher T."/>
            <person name="Medema M.H."/>
            <person name="Devos D.P."/>
            <person name="Kaster A.-K."/>
            <person name="Ovreas L."/>
            <person name="Rohde M."/>
            <person name="Galperin M.Y."/>
            <person name="Jogler C."/>
        </authorList>
    </citation>
    <scope>NUCLEOTIDE SEQUENCE [LARGE SCALE GENOMIC DNA]</scope>
    <source>
        <strain evidence="2 3">LF1</strain>
    </source>
</reference>
<feature type="region of interest" description="Disordered" evidence="1">
    <location>
        <begin position="429"/>
        <end position="449"/>
    </location>
</feature>
<evidence type="ECO:0008006" key="4">
    <source>
        <dbReference type="Google" id="ProtNLM"/>
    </source>
</evidence>
<comment type="caution">
    <text evidence="2">The sequence shown here is derived from an EMBL/GenBank/DDBJ whole genome shotgun (WGS) entry which is preliminary data.</text>
</comment>
<accession>A0A5B1CGL4</accession>
<dbReference type="AlphaFoldDB" id="A0A5B1CGL4"/>
<organism evidence="2 3">
    <name type="scientific">Rubripirellula obstinata</name>
    <dbReference type="NCBI Taxonomy" id="406547"/>
    <lineage>
        <taxon>Bacteria</taxon>
        <taxon>Pseudomonadati</taxon>
        <taxon>Planctomycetota</taxon>
        <taxon>Planctomycetia</taxon>
        <taxon>Pirellulales</taxon>
        <taxon>Pirellulaceae</taxon>
        <taxon>Rubripirellula</taxon>
    </lineage>
</organism>
<evidence type="ECO:0000313" key="3">
    <source>
        <dbReference type="Proteomes" id="UP000322699"/>
    </source>
</evidence>
<dbReference type="SUPFAM" id="SSF53649">
    <property type="entry name" value="Alkaline phosphatase-like"/>
    <property type="match status" value="1"/>
</dbReference>
<dbReference type="OrthoDB" id="127333at2"/>
<dbReference type="InterPro" id="IPR010869">
    <property type="entry name" value="DUF1501"/>
</dbReference>
<evidence type="ECO:0000256" key="1">
    <source>
        <dbReference type="SAM" id="MobiDB-lite"/>
    </source>
</evidence>
<name>A0A5B1CGL4_9BACT</name>
<protein>
    <recommendedName>
        <fullName evidence="4">Sulfatase</fullName>
    </recommendedName>
</protein>
<proteinExistence type="predicted"/>
<keyword evidence="3" id="KW-1185">Reference proteome</keyword>
<dbReference type="PANTHER" id="PTHR43737:SF1">
    <property type="entry name" value="DUF1501 DOMAIN-CONTAINING PROTEIN"/>
    <property type="match status" value="1"/>
</dbReference>
<dbReference type="RefSeq" id="WP_068264656.1">
    <property type="nucleotide sequence ID" value="NZ_LWSK01000065.1"/>
</dbReference>
<gene>
    <name evidence="2" type="ORF">LF1_14130</name>
</gene>
<dbReference type="InterPro" id="IPR017850">
    <property type="entry name" value="Alkaline_phosphatase_core_sf"/>
</dbReference>